<gene>
    <name evidence="1" type="ORF">C8Q71DRAFT_204035</name>
</gene>
<comment type="caution">
    <text evidence="1">The sequence shown here is derived from an EMBL/GenBank/DDBJ whole genome shotgun (WGS) entry which is preliminary data.</text>
</comment>
<dbReference type="RefSeq" id="XP_047783507.1">
    <property type="nucleotide sequence ID" value="XM_047916986.1"/>
</dbReference>
<dbReference type="SUPFAM" id="SSF52047">
    <property type="entry name" value="RNI-like"/>
    <property type="match status" value="1"/>
</dbReference>
<organism evidence="1 2">
    <name type="scientific">Rhodofomes roseus</name>
    <dbReference type="NCBI Taxonomy" id="34475"/>
    <lineage>
        <taxon>Eukaryota</taxon>
        <taxon>Fungi</taxon>
        <taxon>Dikarya</taxon>
        <taxon>Basidiomycota</taxon>
        <taxon>Agaricomycotina</taxon>
        <taxon>Agaricomycetes</taxon>
        <taxon>Polyporales</taxon>
        <taxon>Rhodofomes</taxon>
    </lineage>
</organism>
<name>A0ABQ8KTS4_9APHY</name>
<proteinExistence type="predicted"/>
<dbReference type="EMBL" id="JADCUA010000002">
    <property type="protein sequence ID" value="KAH9842460.1"/>
    <property type="molecule type" value="Genomic_DNA"/>
</dbReference>
<dbReference type="Gene3D" id="3.80.10.10">
    <property type="entry name" value="Ribonuclease Inhibitor"/>
    <property type="match status" value="1"/>
</dbReference>
<keyword evidence="2" id="KW-1185">Reference proteome</keyword>
<dbReference type="InterPro" id="IPR032675">
    <property type="entry name" value="LRR_dom_sf"/>
</dbReference>
<reference evidence="1 2" key="1">
    <citation type="journal article" date="2021" name="Environ. Microbiol.">
        <title>Gene family expansions and transcriptome signatures uncover fungal adaptations to wood decay.</title>
        <authorList>
            <person name="Hage H."/>
            <person name="Miyauchi S."/>
            <person name="Viragh M."/>
            <person name="Drula E."/>
            <person name="Min B."/>
            <person name="Chaduli D."/>
            <person name="Navarro D."/>
            <person name="Favel A."/>
            <person name="Norest M."/>
            <person name="Lesage-Meessen L."/>
            <person name="Balint B."/>
            <person name="Merenyi Z."/>
            <person name="de Eugenio L."/>
            <person name="Morin E."/>
            <person name="Martinez A.T."/>
            <person name="Baldrian P."/>
            <person name="Stursova M."/>
            <person name="Martinez M.J."/>
            <person name="Novotny C."/>
            <person name="Magnuson J.K."/>
            <person name="Spatafora J.W."/>
            <person name="Maurice S."/>
            <person name="Pangilinan J."/>
            <person name="Andreopoulos W."/>
            <person name="LaButti K."/>
            <person name="Hundley H."/>
            <person name="Na H."/>
            <person name="Kuo A."/>
            <person name="Barry K."/>
            <person name="Lipzen A."/>
            <person name="Henrissat B."/>
            <person name="Riley R."/>
            <person name="Ahrendt S."/>
            <person name="Nagy L.G."/>
            <person name="Grigoriev I.V."/>
            <person name="Martin F."/>
            <person name="Rosso M.N."/>
        </authorList>
    </citation>
    <scope>NUCLEOTIDE SEQUENCE [LARGE SCALE GENOMIC DNA]</scope>
    <source>
        <strain evidence="1 2">CIRM-BRFM 1785</strain>
    </source>
</reference>
<evidence type="ECO:0000313" key="1">
    <source>
        <dbReference type="EMBL" id="KAH9842460.1"/>
    </source>
</evidence>
<dbReference type="Proteomes" id="UP000814176">
    <property type="component" value="Unassembled WGS sequence"/>
</dbReference>
<evidence type="ECO:0008006" key="3">
    <source>
        <dbReference type="Google" id="ProtNLM"/>
    </source>
</evidence>
<evidence type="ECO:0000313" key="2">
    <source>
        <dbReference type="Proteomes" id="UP000814176"/>
    </source>
</evidence>
<protein>
    <recommendedName>
        <fullName evidence="3">F-box domain-containing protein</fullName>
    </recommendedName>
</protein>
<dbReference type="GeneID" id="71997718"/>
<accession>A0ABQ8KTS4</accession>
<sequence>MGLLGVDLDVLVSIISFLSPKDARSLSRTTRALHPIAQNRALSVVVLDTPTKLFRAHEYLLGDVETRLRCLRVLTVTSRALKPPTRTDDGDADVLRLDAGSARALAELFENVPSLQEVSLECTEVLLQLEPRIWNALTTLTVLAVVEFKDAHAGVLARLRGFRGPLRKLTLHGFVDPNTAESPSTKLSFAGLANAWCAYPQLEHIGLSNVDIVTTDPGQAIFAPCYNVHSLDISHSRGPLPSIIDILPNIRSLSVCYTRGHTDADVDQAEKCFGHLTLVRYRTIYARPVLPWVPTSAVRRLDLANVVETDTKRYWSFPQHYANLVQKTQPLILCLSTCSSTGSEFWTGVVCGGRLRCLNVRLHANWRCHTNMSEWLDKVPTFWKNSNLLYVRIYIGEANFLSRMDIPASLREDTAAAITFVRQTTSERLLTCVPSVRLIAVKLIDETSWWRVQRNGDGEPGRRLVPISRDVGHHVEAYLYSEEFEQTLVLDESRFDHR</sequence>